<sequence length="149" mass="16857">MDFDILRELYQDIILDNAKQPKNNYLLEKADRKIELANTSCGDLIQLRIKLKKDRIEEIAFTGHGCTISQASASIMTDLLKDMDIKSALDSIKDFSDLLIGRKINKDKEEKLGDAFVLASVKTFPTRIKCAALAWHAAENILKAERCEK</sequence>
<dbReference type="CDD" id="cd06664">
    <property type="entry name" value="IscU_like"/>
    <property type="match status" value="1"/>
</dbReference>
<organism evidence="2 3">
    <name type="scientific">Oenococcus alcoholitolerans</name>
    <dbReference type="NCBI Taxonomy" id="931074"/>
    <lineage>
        <taxon>Bacteria</taxon>
        <taxon>Bacillati</taxon>
        <taxon>Bacillota</taxon>
        <taxon>Bacilli</taxon>
        <taxon>Lactobacillales</taxon>
        <taxon>Lactobacillaceae</taxon>
        <taxon>Oenococcus</taxon>
    </lineage>
</organism>
<gene>
    <name evidence="2" type="ORF">Q757_01540</name>
</gene>
<keyword evidence="3" id="KW-1185">Reference proteome</keyword>
<dbReference type="Gene3D" id="3.90.1010.10">
    <property type="match status" value="1"/>
</dbReference>
<feature type="domain" description="NIF system FeS cluster assembly NifU N-terminal" evidence="1">
    <location>
        <begin position="10"/>
        <end position="130"/>
    </location>
</feature>
<name>A0ABR4XS83_9LACO</name>
<dbReference type="PANTHER" id="PTHR10093">
    <property type="entry name" value="IRON-SULFUR CLUSTER ASSEMBLY ENZYME NIFU HOMOLOG"/>
    <property type="match status" value="1"/>
</dbReference>
<dbReference type="NCBIfam" id="TIGR01994">
    <property type="entry name" value="SUF_scaf_2"/>
    <property type="match status" value="1"/>
</dbReference>
<evidence type="ECO:0000259" key="1">
    <source>
        <dbReference type="Pfam" id="PF01592"/>
    </source>
</evidence>
<dbReference type="Proteomes" id="UP000030023">
    <property type="component" value="Unassembled WGS sequence"/>
</dbReference>
<proteinExistence type="predicted"/>
<dbReference type="Pfam" id="PF01592">
    <property type="entry name" value="NifU_N"/>
    <property type="match status" value="1"/>
</dbReference>
<protein>
    <recommendedName>
        <fullName evidence="1">NIF system FeS cluster assembly NifU N-terminal domain-containing protein</fullName>
    </recommendedName>
</protein>
<reference evidence="2 3" key="1">
    <citation type="journal article" date="2014" name="Antonie Van Leeuwenhoek">
        <title>Oenococcus alcoholitolerans sp. nov., a lactic acid bacteria isolated from cachaca and ethanol fermentation processes.</title>
        <authorList>
            <person name="Badotti F."/>
            <person name="Moreira A.P."/>
            <person name="Tonon L.A."/>
            <person name="de Lucena B.T."/>
            <person name="Gomes Fde C."/>
            <person name="Kruger R."/>
            <person name="Thompson C.C."/>
            <person name="de Morais M.A.Jr."/>
            <person name="Rosa C.A."/>
            <person name="Thompson F.L."/>
        </authorList>
    </citation>
    <scope>NUCLEOTIDE SEQUENCE [LARGE SCALE GENOMIC DNA]</scope>
    <source>
        <strain evidence="2 3">UFRJ-M7.2.18</strain>
    </source>
</reference>
<accession>A0ABR4XS83</accession>
<dbReference type="EMBL" id="AXCV01000035">
    <property type="protein sequence ID" value="KGO32343.1"/>
    <property type="molecule type" value="Genomic_DNA"/>
</dbReference>
<comment type="caution">
    <text evidence="2">The sequence shown here is derived from an EMBL/GenBank/DDBJ whole genome shotgun (WGS) entry which is preliminary data.</text>
</comment>
<evidence type="ECO:0000313" key="2">
    <source>
        <dbReference type="EMBL" id="KGO32343.1"/>
    </source>
</evidence>
<dbReference type="InterPro" id="IPR002871">
    <property type="entry name" value="NIF_FeS_clus_asmbl_NifU_N"/>
</dbReference>
<dbReference type="SUPFAM" id="SSF82649">
    <property type="entry name" value="SufE/NifU"/>
    <property type="match status" value="1"/>
</dbReference>
<evidence type="ECO:0000313" key="3">
    <source>
        <dbReference type="Proteomes" id="UP000030023"/>
    </source>
</evidence>